<keyword evidence="4 5" id="KW-0732">Signal</keyword>
<name>A0A2P4YDS2_9STRA</name>
<comment type="domain">
    <text evidence="5">The RxLR-dEER motif acts to carry the protein into the host cell cytoplasm through binding to cell surface phosphatidylinositol-3-phosphate.</text>
</comment>
<dbReference type="Proteomes" id="UP000237271">
    <property type="component" value="Unassembled WGS sequence"/>
</dbReference>
<feature type="chain" id="PRO_5028524978" description="RxLR effector protein" evidence="5">
    <location>
        <begin position="17"/>
        <end position="114"/>
    </location>
</feature>
<dbReference type="GO" id="GO:0005576">
    <property type="term" value="C:extracellular region"/>
    <property type="evidence" value="ECO:0007669"/>
    <property type="project" value="UniProtKB-SubCell"/>
</dbReference>
<evidence type="ECO:0000256" key="4">
    <source>
        <dbReference type="ARBA" id="ARBA00022729"/>
    </source>
</evidence>
<feature type="signal peptide" evidence="5">
    <location>
        <begin position="1"/>
        <end position="16"/>
    </location>
</feature>
<comment type="function">
    <text evidence="5">Effector that suppresses plant defense responses during pathogen infection.</text>
</comment>
<proteinExistence type="inferred from homology"/>
<evidence type="ECO:0000256" key="1">
    <source>
        <dbReference type="ARBA" id="ARBA00004613"/>
    </source>
</evidence>
<protein>
    <recommendedName>
        <fullName evidence="5">RxLR effector protein</fullName>
    </recommendedName>
</protein>
<dbReference type="Pfam" id="PF16810">
    <property type="entry name" value="RXLR"/>
    <property type="match status" value="1"/>
</dbReference>
<sequence length="114" mass="13456">MRIYFIVLVAATTILATSSSTLTGEQAVDSVVSLNQAQSINNVEIVNEHKRSLRSHKKHDNVSDEERFQLRQIRQDAFYNWRYVRKYSDATIYDKLKAGEYPILRTLFYKYQKY</sequence>
<evidence type="ECO:0000256" key="5">
    <source>
        <dbReference type="RuleBase" id="RU367124"/>
    </source>
</evidence>
<comment type="subcellular location">
    <subcellularLocation>
        <location evidence="1 5">Secreted</location>
    </subcellularLocation>
</comment>
<gene>
    <name evidence="6" type="ORF">PHPALM_6875</name>
</gene>
<dbReference type="EMBL" id="NCKW01003593">
    <property type="protein sequence ID" value="POM75948.1"/>
    <property type="molecule type" value="Genomic_DNA"/>
</dbReference>
<reference evidence="6 7" key="1">
    <citation type="journal article" date="2017" name="Genome Biol. Evol.">
        <title>Phytophthora megakarya and P. palmivora, closely related causal agents of cacao black pod rot, underwent increases in genome sizes and gene numbers by different mechanisms.</title>
        <authorList>
            <person name="Ali S.S."/>
            <person name="Shao J."/>
            <person name="Lary D.J."/>
            <person name="Kronmiller B."/>
            <person name="Shen D."/>
            <person name="Strem M.D."/>
            <person name="Amoako-Attah I."/>
            <person name="Akrofi A.Y."/>
            <person name="Begoude B.A."/>
            <person name="Ten Hoopen G.M."/>
            <person name="Coulibaly K."/>
            <person name="Kebe B.I."/>
            <person name="Melnick R.L."/>
            <person name="Guiltinan M.J."/>
            <person name="Tyler B.M."/>
            <person name="Meinhardt L.W."/>
            <person name="Bailey B.A."/>
        </authorList>
    </citation>
    <scope>NUCLEOTIDE SEQUENCE [LARGE SCALE GENOMIC DNA]</scope>
    <source>
        <strain evidence="7">sbr112.9</strain>
    </source>
</reference>
<evidence type="ECO:0000256" key="3">
    <source>
        <dbReference type="ARBA" id="ARBA00022525"/>
    </source>
</evidence>
<organism evidence="6 7">
    <name type="scientific">Phytophthora palmivora</name>
    <dbReference type="NCBI Taxonomy" id="4796"/>
    <lineage>
        <taxon>Eukaryota</taxon>
        <taxon>Sar</taxon>
        <taxon>Stramenopiles</taxon>
        <taxon>Oomycota</taxon>
        <taxon>Peronosporomycetes</taxon>
        <taxon>Peronosporales</taxon>
        <taxon>Peronosporaceae</taxon>
        <taxon>Phytophthora</taxon>
    </lineage>
</organism>
<evidence type="ECO:0000313" key="6">
    <source>
        <dbReference type="EMBL" id="POM75948.1"/>
    </source>
</evidence>
<keyword evidence="3 5" id="KW-0964">Secreted</keyword>
<dbReference type="OrthoDB" id="128955at2759"/>
<dbReference type="AlphaFoldDB" id="A0A2P4YDS2"/>
<comment type="similarity">
    <text evidence="2 5">Belongs to the RxLR effector family.</text>
</comment>
<keyword evidence="7" id="KW-1185">Reference proteome</keyword>
<dbReference type="InterPro" id="IPR031825">
    <property type="entry name" value="RXLR"/>
</dbReference>
<accession>A0A2P4YDS2</accession>
<evidence type="ECO:0000256" key="2">
    <source>
        <dbReference type="ARBA" id="ARBA00010400"/>
    </source>
</evidence>
<evidence type="ECO:0000313" key="7">
    <source>
        <dbReference type="Proteomes" id="UP000237271"/>
    </source>
</evidence>
<comment type="caution">
    <text evidence="6">The sequence shown here is derived from an EMBL/GenBank/DDBJ whole genome shotgun (WGS) entry which is preliminary data.</text>
</comment>